<dbReference type="InterPro" id="IPR050090">
    <property type="entry name" value="Tyrosine_recombinase_XerCD"/>
</dbReference>
<dbReference type="InterPro" id="IPR011010">
    <property type="entry name" value="DNA_brk_join_enz"/>
</dbReference>
<dbReference type="PROSITE" id="PS51898">
    <property type="entry name" value="TYR_RECOMBINASE"/>
    <property type="match status" value="1"/>
</dbReference>
<dbReference type="RefSeq" id="WP_046281949.1">
    <property type="nucleotide sequence ID" value="NZ_LATL02000055.1"/>
</dbReference>
<evidence type="ECO:0000256" key="2">
    <source>
        <dbReference type="ARBA" id="ARBA00023125"/>
    </source>
</evidence>
<dbReference type="Gene3D" id="1.10.150.130">
    <property type="match status" value="1"/>
</dbReference>
<feature type="domain" description="Tyr recombinase" evidence="4">
    <location>
        <begin position="202"/>
        <end position="391"/>
    </location>
</feature>
<keyword evidence="2" id="KW-0238">DNA-binding</keyword>
<dbReference type="InterPro" id="IPR010998">
    <property type="entry name" value="Integrase_recombinase_N"/>
</dbReference>
<evidence type="ECO:0000313" key="6">
    <source>
        <dbReference type="Proteomes" id="UP000033607"/>
    </source>
</evidence>
<dbReference type="Pfam" id="PF00589">
    <property type="entry name" value="Phage_integrase"/>
    <property type="match status" value="1"/>
</dbReference>
<dbReference type="PANTHER" id="PTHR30349:SF41">
    <property type="entry name" value="INTEGRASE_RECOMBINASE PROTEIN MJ0367-RELATED"/>
    <property type="match status" value="1"/>
</dbReference>
<dbReference type="EMBL" id="LATL02000055">
    <property type="protein sequence ID" value="KMW70830.1"/>
    <property type="molecule type" value="Genomic_DNA"/>
</dbReference>
<gene>
    <name evidence="5" type="ORF">WN50_32395</name>
</gene>
<dbReference type="CDD" id="cd01189">
    <property type="entry name" value="INT_ICEBs1_C_like"/>
    <property type="match status" value="1"/>
</dbReference>
<organism evidence="5 6">
    <name type="scientific">Limnoraphis robusta CS-951</name>
    <dbReference type="NCBI Taxonomy" id="1637645"/>
    <lineage>
        <taxon>Bacteria</taxon>
        <taxon>Bacillati</taxon>
        <taxon>Cyanobacteriota</taxon>
        <taxon>Cyanophyceae</taxon>
        <taxon>Oscillatoriophycideae</taxon>
        <taxon>Oscillatoriales</taxon>
        <taxon>Sirenicapillariaceae</taxon>
        <taxon>Limnoraphis</taxon>
    </lineage>
</organism>
<dbReference type="Gene3D" id="1.10.443.10">
    <property type="entry name" value="Intergrase catalytic core"/>
    <property type="match status" value="1"/>
</dbReference>
<name>A0A0J9F049_9CYAN</name>
<dbReference type="GO" id="GO:0015074">
    <property type="term" value="P:DNA integration"/>
    <property type="evidence" value="ECO:0007669"/>
    <property type="project" value="InterPro"/>
</dbReference>
<dbReference type="SUPFAM" id="SSF56349">
    <property type="entry name" value="DNA breaking-rejoining enzymes"/>
    <property type="match status" value="1"/>
</dbReference>
<reference evidence="5 6" key="1">
    <citation type="submission" date="2015-06" db="EMBL/GenBank/DDBJ databases">
        <title>Draft genome assembly of filamentous brackish cyanobacterium Limnoraphis robusta strain CS-951.</title>
        <authorList>
            <person name="Willis A."/>
            <person name="Parks M."/>
            <person name="Burford M.A."/>
        </authorList>
    </citation>
    <scope>NUCLEOTIDE SEQUENCE [LARGE SCALE GENOMIC DNA]</scope>
    <source>
        <strain evidence="5 6">CS-951</strain>
    </source>
</reference>
<comment type="similarity">
    <text evidence="1">Belongs to the 'phage' integrase family.</text>
</comment>
<dbReference type="PANTHER" id="PTHR30349">
    <property type="entry name" value="PHAGE INTEGRASE-RELATED"/>
    <property type="match status" value="1"/>
</dbReference>
<protein>
    <submittedName>
        <fullName evidence="5">Integrase</fullName>
    </submittedName>
</protein>
<sequence length="391" mass="45026">MNNSSKRRKGKVGVSPYNGVLRLSIPRYLCEGQRRYLYLNLQDTPDNRKFAEAKAKQIEADILYERFDPTLERYRPQKTVIPEQKPSKETLVKLYEQYIEIRRSSVRPGTWRGNYLVILGHIQRSPFANTDPNLESTGYAQKMLDWGSQTLSGDTCRRLMVQLNACLKWAVESKRVKLNRSPFEGMAGKARKRIKKSEDEETDINPFTSLERDAIIEAFRTRSQQPHYYYYVAFCFYVGCRPSEAIALTWNDISDDLSKITFRNAIVAGVGGREKCNGLKTQSKRVFPCNNQVQNLLREIQSTRQSSQGLVLTSTKGKVFSTTSFRQVWVKVLDNLKIEYRKPYQTRHTFITLCLEAGVDAKDIGKWVGNSAEIIYQNYAGHRSELSVPEL</sequence>
<comment type="caution">
    <text evidence="5">The sequence shown here is derived from an EMBL/GenBank/DDBJ whole genome shotgun (WGS) entry which is preliminary data.</text>
</comment>
<dbReference type="Pfam" id="PF12167">
    <property type="entry name" value="Arm-DNA-bind_2"/>
    <property type="match status" value="1"/>
</dbReference>
<evidence type="ECO:0000256" key="3">
    <source>
        <dbReference type="ARBA" id="ARBA00023172"/>
    </source>
</evidence>
<dbReference type="GO" id="GO:0006310">
    <property type="term" value="P:DNA recombination"/>
    <property type="evidence" value="ECO:0007669"/>
    <property type="project" value="UniProtKB-KW"/>
</dbReference>
<dbReference type="OrthoDB" id="530235at2"/>
<dbReference type="AlphaFoldDB" id="A0A0J9F049"/>
<keyword evidence="3" id="KW-0233">DNA recombination</keyword>
<dbReference type="GO" id="GO:0003677">
    <property type="term" value="F:DNA binding"/>
    <property type="evidence" value="ECO:0007669"/>
    <property type="project" value="UniProtKB-KW"/>
</dbReference>
<accession>A0A0J9F049</accession>
<dbReference type="InterPro" id="IPR013762">
    <property type="entry name" value="Integrase-like_cat_sf"/>
</dbReference>
<dbReference type="Proteomes" id="UP000033607">
    <property type="component" value="Unassembled WGS sequence"/>
</dbReference>
<dbReference type="InterPro" id="IPR022000">
    <property type="entry name" value="Min27-like_integrase_DNA_bind"/>
</dbReference>
<evidence type="ECO:0000259" key="4">
    <source>
        <dbReference type="PROSITE" id="PS51898"/>
    </source>
</evidence>
<evidence type="ECO:0000313" key="5">
    <source>
        <dbReference type="EMBL" id="KMW70830.1"/>
    </source>
</evidence>
<dbReference type="InterPro" id="IPR002104">
    <property type="entry name" value="Integrase_catalytic"/>
</dbReference>
<proteinExistence type="inferred from homology"/>
<evidence type="ECO:0000256" key="1">
    <source>
        <dbReference type="ARBA" id="ARBA00008857"/>
    </source>
</evidence>